<evidence type="ECO:0000259" key="2">
    <source>
        <dbReference type="PROSITE" id="PS51390"/>
    </source>
</evidence>
<proteinExistence type="predicted"/>
<dbReference type="STRING" id="8078.ENSFHEP00000030470"/>
<dbReference type="Pfam" id="PF00095">
    <property type="entry name" value="WAP"/>
    <property type="match status" value="2"/>
</dbReference>
<reference evidence="3" key="2">
    <citation type="submission" date="2025-09" db="UniProtKB">
        <authorList>
            <consortium name="Ensembl"/>
        </authorList>
    </citation>
    <scope>IDENTIFICATION</scope>
</reference>
<dbReference type="InterPro" id="IPR050514">
    <property type="entry name" value="WAP_four-disulfide_core"/>
</dbReference>
<organism evidence="3 4">
    <name type="scientific">Fundulus heteroclitus</name>
    <name type="common">Killifish</name>
    <name type="synonym">Mummichog</name>
    <dbReference type="NCBI Taxonomy" id="8078"/>
    <lineage>
        <taxon>Eukaryota</taxon>
        <taxon>Metazoa</taxon>
        <taxon>Chordata</taxon>
        <taxon>Craniata</taxon>
        <taxon>Vertebrata</taxon>
        <taxon>Euteleostomi</taxon>
        <taxon>Actinopterygii</taxon>
        <taxon>Neopterygii</taxon>
        <taxon>Teleostei</taxon>
        <taxon>Neoteleostei</taxon>
        <taxon>Acanthomorphata</taxon>
        <taxon>Ovalentaria</taxon>
        <taxon>Atherinomorphae</taxon>
        <taxon>Cyprinodontiformes</taxon>
        <taxon>Fundulidae</taxon>
        <taxon>Fundulus</taxon>
    </lineage>
</organism>
<dbReference type="PANTHER" id="PTHR19441">
    <property type="entry name" value="WHEY ACDIC PROTEIN WAP"/>
    <property type="match status" value="1"/>
</dbReference>
<name>A0A3Q2UIR4_FUNHE</name>
<dbReference type="InterPro" id="IPR036645">
    <property type="entry name" value="Elafin-like_sf"/>
</dbReference>
<dbReference type="PROSITE" id="PS51390">
    <property type="entry name" value="WAP"/>
    <property type="match status" value="1"/>
</dbReference>
<feature type="chain" id="PRO_5018664915" evidence="1">
    <location>
        <begin position="28"/>
        <end position="169"/>
    </location>
</feature>
<dbReference type="Ensembl" id="ENSFHET00000022022.1">
    <property type="protein sequence ID" value="ENSFHEP00000030470.1"/>
    <property type="gene ID" value="ENSFHEG00000015805.1"/>
</dbReference>
<keyword evidence="4" id="KW-1185">Reference proteome</keyword>
<reference evidence="3" key="1">
    <citation type="submission" date="2025-08" db="UniProtKB">
        <authorList>
            <consortium name="Ensembl"/>
        </authorList>
    </citation>
    <scope>IDENTIFICATION</scope>
</reference>
<dbReference type="GO" id="GO:0004867">
    <property type="term" value="F:serine-type endopeptidase inhibitor activity"/>
    <property type="evidence" value="ECO:0007669"/>
    <property type="project" value="TreeGrafter"/>
</dbReference>
<sequence>MLQNFAERCSVCRILLLLFLFNHLVFSMNAAFACHCPKDFIPIGPAKPCVHDGDCEEGEKCCVYDRNPICAPAFFPDQGCPLTNGLNGLCAELCSSDSECSVGEMCCFNGCGHQCMSTVPVKSGCCGPQVFTPWCYSFCGHDSDCSGEKKCCPTTCGRVCKDPIFLRTC</sequence>
<dbReference type="SUPFAM" id="SSF57256">
    <property type="entry name" value="Elafin-like"/>
    <property type="match status" value="2"/>
</dbReference>
<feature type="signal peptide" evidence="1">
    <location>
        <begin position="1"/>
        <end position="27"/>
    </location>
</feature>
<dbReference type="SMART" id="SM00217">
    <property type="entry name" value="WAP"/>
    <property type="match status" value="2"/>
</dbReference>
<evidence type="ECO:0000313" key="4">
    <source>
        <dbReference type="Proteomes" id="UP000265000"/>
    </source>
</evidence>
<keyword evidence="1" id="KW-0732">Signal</keyword>
<dbReference type="GO" id="GO:0045087">
    <property type="term" value="P:innate immune response"/>
    <property type="evidence" value="ECO:0007669"/>
    <property type="project" value="TreeGrafter"/>
</dbReference>
<protein>
    <submittedName>
        <fullName evidence="3">WAP four-disulfide core domain 2</fullName>
    </submittedName>
</protein>
<accession>A0A3Q2UIR4</accession>
<dbReference type="GO" id="GO:0019731">
    <property type="term" value="P:antibacterial humoral response"/>
    <property type="evidence" value="ECO:0007669"/>
    <property type="project" value="TreeGrafter"/>
</dbReference>
<dbReference type="PANTHER" id="PTHR19441:SF95">
    <property type="entry name" value="PERLWAPIN ISOFORM X1"/>
    <property type="match status" value="1"/>
</dbReference>
<evidence type="ECO:0000256" key="1">
    <source>
        <dbReference type="SAM" id="SignalP"/>
    </source>
</evidence>
<feature type="domain" description="WAP" evidence="2">
    <location>
        <begin position="119"/>
        <end position="164"/>
    </location>
</feature>
<dbReference type="AlphaFoldDB" id="A0A3Q2UIR4"/>
<dbReference type="GO" id="GO:0005615">
    <property type="term" value="C:extracellular space"/>
    <property type="evidence" value="ECO:0007669"/>
    <property type="project" value="TreeGrafter"/>
</dbReference>
<dbReference type="GeneTree" id="ENSGT00940000165527"/>
<dbReference type="InterPro" id="IPR008197">
    <property type="entry name" value="WAP_dom"/>
</dbReference>
<dbReference type="Gene3D" id="4.10.75.10">
    <property type="entry name" value="Elafin-like"/>
    <property type="match status" value="2"/>
</dbReference>
<dbReference type="Proteomes" id="UP000265000">
    <property type="component" value="Unplaced"/>
</dbReference>
<evidence type="ECO:0000313" key="3">
    <source>
        <dbReference type="Ensembl" id="ENSFHEP00000030470.1"/>
    </source>
</evidence>